<evidence type="ECO:0000256" key="7">
    <source>
        <dbReference type="ARBA" id="ARBA00022679"/>
    </source>
</evidence>
<evidence type="ECO:0000259" key="14">
    <source>
        <dbReference type="Pfam" id="PF00696"/>
    </source>
</evidence>
<keyword evidence="7" id="KW-0808">Transferase</keyword>
<protein>
    <recommendedName>
        <fullName evidence="5">Uridylate kinase</fullName>
        <ecNumber evidence="4">2.7.4.22</ecNumber>
    </recommendedName>
    <alternativeName>
        <fullName evidence="12">Uridine monophosphate kinase</fullName>
    </alternativeName>
</protein>
<evidence type="ECO:0000256" key="10">
    <source>
        <dbReference type="ARBA" id="ARBA00022840"/>
    </source>
</evidence>
<keyword evidence="9" id="KW-0418">Kinase</keyword>
<dbReference type="EMBL" id="CAFBMH010000005">
    <property type="protein sequence ID" value="CAB4890861.1"/>
    <property type="molecule type" value="Genomic_DNA"/>
</dbReference>
<comment type="similarity">
    <text evidence="3">Belongs to the UMP kinase family.</text>
</comment>
<dbReference type="PANTHER" id="PTHR42833">
    <property type="entry name" value="URIDYLATE KINASE"/>
    <property type="match status" value="1"/>
</dbReference>
<comment type="subcellular location">
    <subcellularLocation>
        <location evidence="1">Cytoplasm</location>
    </subcellularLocation>
</comment>
<evidence type="ECO:0000256" key="2">
    <source>
        <dbReference type="ARBA" id="ARBA00004791"/>
    </source>
</evidence>
<evidence type="ECO:0000256" key="13">
    <source>
        <dbReference type="ARBA" id="ARBA00047767"/>
    </source>
</evidence>
<evidence type="ECO:0000256" key="9">
    <source>
        <dbReference type="ARBA" id="ARBA00022777"/>
    </source>
</evidence>
<dbReference type="UniPathway" id="UPA00159">
    <property type="reaction ID" value="UER00275"/>
</dbReference>
<dbReference type="EMBL" id="CAFBOS010000044">
    <property type="protein sequence ID" value="CAB4990226.1"/>
    <property type="molecule type" value="Genomic_DNA"/>
</dbReference>
<reference evidence="15" key="1">
    <citation type="submission" date="2020-05" db="EMBL/GenBank/DDBJ databases">
        <authorList>
            <person name="Chiriac C."/>
            <person name="Salcher M."/>
            <person name="Ghai R."/>
            <person name="Kavagutti S V."/>
        </authorList>
    </citation>
    <scope>NUCLEOTIDE SEQUENCE</scope>
</reference>
<dbReference type="InterPro" id="IPR036393">
    <property type="entry name" value="AceGlu_kinase-like_sf"/>
</dbReference>
<dbReference type="GO" id="GO:0005524">
    <property type="term" value="F:ATP binding"/>
    <property type="evidence" value="ECO:0007669"/>
    <property type="project" value="UniProtKB-KW"/>
</dbReference>
<keyword evidence="8" id="KW-0547">Nucleotide-binding</keyword>
<keyword evidence="10" id="KW-0067">ATP-binding</keyword>
<evidence type="ECO:0000313" key="15">
    <source>
        <dbReference type="EMBL" id="CAB4738581.1"/>
    </source>
</evidence>
<keyword evidence="6" id="KW-0963">Cytoplasm</keyword>
<dbReference type="GO" id="GO:0006225">
    <property type="term" value="P:UDP biosynthetic process"/>
    <property type="evidence" value="ECO:0007669"/>
    <property type="project" value="TreeGrafter"/>
</dbReference>
<evidence type="ECO:0000256" key="1">
    <source>
        <dbReference type="ARBA" id="ARBA00004496"/>
    </source>
</evidence>
<dbReference type="CDD" id="cd04254">
    <property type="entry name" value="AAK_UMPK-PyrH-Ec"/>
    <property type="match status" value="1"/>
</dbReference>
<dbReference type="InterPro" id="IPR001048">
    <property type="entry name" value="Asp/Glu/Uridylate_kinase"/>
</dbReference>
<dbReference type="InterPro" id="IPR011817">
    <property type="entry name" value="Uridylate_kinase"/>
</dbReference>
<dbReference type="EMBL" id="CAEZYR010000028">
    <property type="protein sequence ID" value="CAB4738581.1"/>
    <property type="molecule type" value="Genomic_DNA"/>
</dbReference>
<dbReference type="FunFam" id="3.40.1160.10:FF:000001">
    <property type="entry name" value="Uridylate kinase"/>
    <property type="match status" value="1"/>
</dbReference>
<keyword evidence="11" id="KW-0665">Pyrimidine biosynthesis</keyword>
<dbReference type="EC" id="2.7.4.22" evidence="4"/>
<evidence type="ECO:0000256" key="6">
    <source>
        <dbReference type="ARBA" id="ARBA00022490"/>
    </source>
</evidence>
<dbReference type="PANTHER" id="PTHR42833:SF4">
    <property type="entry name" value="URIDYLATE KINASE PUMPKIN, CHLOROPLASTIC"/>
    <property type="match status" value="1"/>
</dbReference>
<dbReference type="NCBIfam" id="TIGR02075">
    <property type="entry name" value="pyrH_bact"/>
    <property type="match status" value="1"/>
</dbReference>
<gene>
    <name evidence="15" type="ORF">UFOPK2754_01000</name>
    <name evidence="16" type="ORF">UFOPK3543_00248</name>
    <name evidence="17" type="ORF">UFOPK3967_00954</name>
</gene>
<evidence type="ECO:0000256" key="11">
    <source>
        <dbReference type="ARBA" id="ARBA00022975"/>
    </source>
</evidence>
<dbReference type="SUPFAM" id="SSF53633">
    <property type="entry name" value="Carbamate kinase-like"/>
    <property type="match status" value="1"/>
</dbReference>
<feature type="domain" description="Aspartate/glutamate/uridylate kinase" evidence="14">
    <location>
        <begin position="22"/>
        <end position="231"/>
    </location>
</feature>
<evidence type="ECO:0000313" key="16">
    <source>
        <dbReference type="EMBL" id="CAB4890861.1"/>
    </source>
</evidence>
<sequence>MAEEERVVEPIVPGLVPGRWSRIVLKLSGEAFAGTASTGIDGVVVRQIAEDIVELRKTFAVDVAVVVGGGNIWRGMTGAGAGMDRAQADYMGMLATVINALALQDTLEQLGQPTRVQSAIHMAQIAEPYIRRRAIRHLEKGRVVIFAGGTGNPFFTTDTTAALRAVEIEAEAVLKATQVDGIYTADPKKDPTAQLISTVSYMEVLNRGLKVMDTTAITLCMDNGLPIVVFDLLARGNVRSLLAGETIGTLVS</sequence>
<dbReference type="HAMAP" id="MF_01220_B">
    <property type="entry name" value="PyrH_B"/>
    <property type="match status" value="1"/>
</dbReference>
<dbReference type="Gene3D" id="3.40.1160.10">
    <property type="entry name" value="Acetylglutamate kinase-like"/>
    <property type="match status" value="1"/>
</dbReference>
<proteinExistence type="inferred from homology"/>
<dbReference type="GO" id="GO:0044210">
    <property type="term" value="P:'de novo' CTP biosynthetic process"/>
    <property type="evidence" value="ECO:0007669"/>
    <property type="project" value="UniProtKB-UniPathway"/>
</dbReference>
<dbReference type="AlphaFoldDB" id="A0A6J6SUK3"/>
<comment type="pathway">
    <text evidence="2">Pyrimidine metabolism; CTP biosynthesis via de novo pathway; UDP from UMP (UMPK route): step 1/1.</text>
</comment>
<name>A0A6J6SUK3_9ZZZZ</name>
<evidence type="ECO:0000256" key="12">
    <source>
        <dbReference type="ARBA" id="ARBA00032092"/>
    </source>
</evidence>
<evidence type="ECO:0000313" key="17">
    <source>
        <dbReference type="EMBL" id="CAB4990226.1"/>
    </source>
</evidence>
<evidence type="ECO:0000256" key="8">
    <source>
        <dbReference type="ARBA" id="ARBA00022741"/>
    </source>
</evidence>
<evidence type="ECO:0000256" key="4">
    <source>
        <dbReference type="ARBA" id="ARBA00012899"/>
    </source>
</evidence>
<comment type="catalytic activity">
    <reaction evidence="13">
        <text>UMP + ATP = UDP + ADP</text>
        <dbReference type="Rhea" id="RHEA:24400"/>
        <dbReference type="ChEBI" id="CHEBI:30616"/>
        <dbReference type="ChEBI" id="CHEBI:57865"/>
        <dbReference type="ChEBI" id="CHEBI:58223"/>
        <dbReference type="ChEBI" id="CHEBI:456216"/>
        <dbReference type="EC" id="2.7.4.22"/>
    </reaction>
</comment>
<dbReference type="InterPro" id="IPR015963">
    <property type="entry name" value="Uridylate_kinase_bac"/>
</dbReference>
<evidence type="ECO:0000256" key="5">
    <source>
        <dbReference type="ARBA" id="ARBA00016403"/>
    </source>
</evidence>
<dbReference type="GO" id="GO:0005737">
    <property type="term" value="C:cytoplasm"/>
    <property type="evidence" value="ECO:0007669"/>
    <property type="project" value="UniProtKB-SubCell"/>
</dbReference>
<organism evidence="15">
    <name type="scientific">freshwater metagenome</name>
    <dbReference type="NCBI Taxonomy" id="449393"/>
    <lineage>
        <taxon>unclassified sequences</taxon>
        <taxon>metagenomes</taxon>
        <taxon>ecological metagenomes</taxon>
    </lineage>
</organism>
<evidence type="ECO:0000256" key="3">
    <source>
        <dbReference type="ARBA" id="ARBA00007614"/>
    </source>
</evidence>
<dbReference type="Pfam" id="PF00696">
    <property type="entry name" value="AA_kinase"/>
    <property type="match status" value="1"/>
</dbReference>
<dbReference type="PIRSF" id="PIRSF005650">
    <property type="entry name" value="Uridylate_kin"/>
    <property type="match status" value="1"/>
</dbReference>
<accession>A0A6J6SUK3</accession>
<dbReference type="GO" id="GO:0033862">
    <property type="term" value="F:UMP kinase activity"/>
    <property type="evidence" value="ECO:0007669"/>
    <property type="project" value="UniProtKB-EC"/>
</dbReference>